<evidence type="ECO:0000259" key="1">
    <source>
        <dbReference type="Pfam" id="PF23571"/>
    </source>
</evidence>
<dbReference type="InterPro" id="IPR055377">
    <property type="entry name" value="GH3_M"/>
</dbReference>
<evidence type="ECO:0000313" key="3">
    <source>
        <dbReference type="EMBL" id="QDU63947.1"/>
    </source>
</evidence>
<protein>
    <submittedName>
        <fullName evidence="3">GH3 auxin-responsive promoter</fullName>
    </submittedName>
</protein>
<dbReference type="OrthoDB" id="614636at2"/>
<dbReference type="PANTHER" id="PTHR31901:SF9">
    <property type="entry name" value="GH3 DOMAIN-CONTAINING PROTEIN"/>
    <property type="match status" value="1"/>
</dbReference>
<dbReference type="PANTHER" id="PTHR31901">
    <property type="entry name" value="GH3 DOMAIN-CONTAINING PROTEIN"/>
    <property type="match status" value="1"/>
</dbReference>
<dbReference type="GO" id="GO:0005737">
    <property type="term" value="C:cytoplasm"/>
    <property type="evidence" value="ECO:0007669"/>
    <property type="project" value="TreeGrafter"/>
</dbReference>
<dbReference type="InterPro" id="IPR004993">
    <property type="entry name" value="GH3"/>
</dbReference>
<dbReference type="Pfam" id="PF23572">
    <property type="entry name" value="GH3_C"/>
    <property type="match status" value="1"/>
</dbReference>
<dbReference type="GO" id="GO:0016881">
    <property type="term" value="F:acid-amino acid ligase activity"/>
    <property type="evidence" value="ECO:0007669"/>
    <property type="project" value="TreeGrafter"/>
</dbReference>
<keyword evidence="4" id="KW-1185">Reference proteome</keyword>
<proteinExistence type="predicted"/>
<dbReference type="Pfam" id="PF23571">
    <property type="entry name" value="GH3_M"/>
    <property type="match status" value="1"/>
</dbReference>
<dbReference type="AlphaFoldDB" id="A0A518BAH6"/>
<dbReference type="Pfam" id="PF03321">
    <property type="entry name" value="GH3"/>
    <property type="match status" value="1"/>
</dbReference>
<dbReference type="InterPro" id="IPR055378">
    <property type="entry name" value="GH3_C"/>
</dbReference>
<feature type="domain" description="GH3 C-terminal" evidence="2">
    <location>
        <begin position="432"/>
        <end position="546"/>
    </location>
</feature>
<evidence type="ECO:0000313" key="4">
    <source>
        <dbReference type="Proteomes" id="UP000317093"/>
    </source>
</evidence>
<accession>A0A518BAH6</accession>
<dbReference type="EMBL" id="CP036279">
    <property type="protein sequence ID" value="QDU63947.1"/>
    <property type="molecule type" value="Genomic_DNA"/>
</dbReference>
<dbReference type="Proteomes" id="UP000317093">
    <property type="component" value="Chromosome"/>
</dbReference>
<name>A0A518BAH6_9BACT</name>
<dbReference type="KEGG" id="knv:Pan216_48280"/>
<gene>
    <name evidence="3" type="ORF">Pan216_48280</name>
</gene>
<reference evidence="3 4" key="1">
    <citation type="submission" date="2019-02" db="EMBL/GenBank/DDBJ databases">
        <title>Deep-cultivation of Planctomycetes and their phenomic and genomic characterization uncovers novel biology.</title>
        <authorList>
            <person name="Wiegand S."/>
            <person name="Jogler M."/>
            <person name="Boedeker C."/>
            <person name="Pinto D."/>
            <person name="Vollmers J."/>
            <person name="Rivas-Marin E."/>
            <person name="Kohn T."/>
            <person name="Peeters S.H."/>
            <person name="Heuer A."/>
            <person name="Rast P."/>
            <person name="Oberbeckmann S."/>
            <person name="Bunk B."/>
            <person name="Jeske O."/>
            <person name="Meyerdierks A."/>
            <person name="Storesund J.E."/>
            <person name="Kallscheuer N."/>
            <person name="Luecker S."/>
            <person name="Lage O.M."/>
            <person name="Pohl T."/>
            <person name="Merkel B.J."/>
            <person name="Hornburger P."/>
            <person name="Mueller R.-W."/>
            <person name="Bruemmer F."/>
            <person name="Labrenz M."/>
            <person name="Spormann A.M."/>
            <person name="Op den Camp H."/>
            <person name="Overmann J."/>
            <person name="Amann R."/>
            <person name="Jetten M.S.M."/>
            <person name="Mascher T."/>
            <person name="Medema M.H."/>
            <person name="Devos D.P."/>
            <person name="Kaster A.-K."/>
            <person name="Ovreas L."/>
            <person name="Rohde M."/>
            <person name="Galperin M.Y."/>
            <person name="Jogler C."/>
        </authorList>
    </citation>
    <scope>NUCLEOTIDE SEQUENCE [LARGE SCALE GENOMIC DNA]</scope>
    <source>
        <strain evidence="3 4">Pan216</strain>
    </source>
</reference>
<evidence type="ECO:0000259" key="2">
    <source>
        <dbReference type="Pfam" id="PF23572"/>
    </source>
</evidence>
<sequence>MFRPVKWLLTKIAAKKAHRVREKFHALTNNPIDTQRKRLFSLIERNRNSAFGRDHHFSEIKTVADFRRHLPIATYEQFHPYIERVRQGEVDAMFDKQRVVMFAMTSGTTATRKYVPVTEQFLNDYRRGWHIWGIHMFEDHQELLFKTMLQFTSDWQEFSAPSGIPCGSISGLTVQMQMYVVRKTFLLPPPASKIKDIQSKYYLAWRLGLVRDAKILSTANPSTVVNFGRFLNEHREQLIRDVHDGTLTAPGEIPEGIYKTERKRLRAMPERARELEKIVEREGRLLPKDVWPNLGLLCNWTGGSVANYMRHYPELYGEHGVRDIGLIASEGRMTIPIADGTPAGVLEITSSFFEFVPVEEMDSADPTVLESHELQEGKDYYILLTTSSGLYRYNIYDVVRCVGWHNKTPLLAFLNKGANFSNLTGEKISEHQVVNAVSAALAKCEHKLNAFALAPCWHDQMPYYGLFVEESDFADREHAQRFAGVVERELQVQNSEYESKRETARLGPIQIKLLPAKAWRQWDRERLKRTGGTAEQYKHPCLIADTEFADSIPLVDQVTQTTG</sequence>
<organism evidence="3 4">
    <name type="scientific">Kolteria novifilia</name>
    <dbReference type="NCBI Taxonomy" id="2527975"/>
    <lineage>
        <taxon>Bacteria</taxon>
        <taxon>Pseudomonadati</taxon>
        <taxon>Planctomycetota</taxon>
        <taxon>Planctomycetia</taxon>
        <taxon>Kolteriales</taxon>
        <taxon>Kolteriaceae</taxon>
        <taxon>Kolteria</taxon>
    </lineage>
</organism>
<feature type="domain" description="GH3 middle" evidence="1">
    <location>
        <begin position="346"/>
        <end position="416"/>
    </location>
</feature>
<dbReference type="RefSeq" id="WP_145261797.1">
    <property type="nucleotide sequence ID" value="NZ_CP036279.1"/>
</dbReference>